<evidence type="ECO:0000313" key="2">
    <source>
        <dbReference type="Proteomes" id="UP001614394"/>
    </source>
</evidence>
<dbReference type="PANTHER" id="PTHR36849:SF1">
    <property type="entry name" value="CYTOPLASMIC PROTEIN"/>
    <property type="match status" value="1"/>
</dbReference>
<name>A0ABW8C732_9ACTN</name>
<sequence>MSANGKVRVRRIYEEPAPDDGARVLVDRLWPRGVSKARAALDEWCKQVAPSTELCKWYGHDPELFAEFGRRYRAELVEPERAAALEHLRELAGEGRPLTLLTATKRPEISEAEVLAGLLGGRAR</sequence>
<dbReference type="PANTHER" id="PTHR36849">
    <property type="entry name" value="CYTOPLASMIC PROTEIN-RELATED"/>
    <property type="match status" value="1"/>
</dbReference>
<dbReference type="InterPro" id="IPR052552">
    <property type="entry name" value="YeaO-like"/>
</dbReference>
<accession>A0ABW8C732</accession>
<evidence type="ECO:0000313" key="1">
    <source>
        <dbReference type="EMBL" id="MFI9102235.1"/>
    </source>
</evidence>
<organism evidence="1 2">
    <name type="scientific">Streptomyces fildesensis</name>
    <dbReference type="NCBI Taxonomy" id="375757"/>
    <lineage>
        <taxon>Bacteria</taxon>
        <taxon>Bacillati</taxon>
        <taxon>Actinomycetota</taxon>
        <taxon>Actinomycetes</taxon>
        <taxon>Kitasatosporales</taxon>
        <taxon>Streptomycetaceae</taxon>
        <taxon>Streptomyces</taxon>
    </lineage>
</organism>
<comment type="caution">
    <text evidence="1">The sequence shown here is derived from an EMBL/GenBank/DDBJ whole genome shotgun (WGS) entry which is preliminary data.</text>
</comment>
<dbReference type="EMBL" id="JBITYG010000004">
    <property type="protein sequence ID" value="MFI9102235.1"/>
    <property type="molecule type" value="Genomic_DNA"/>
</dbReference>
<proteinExistence type="predicted"/>
<protein>
    <submittedName>
        <fullName evidence="1">DUF488 domain-containing protein</fullName>
    </submittedName>
</protein>
<dbReference type="RefSeq" id="WP_399649955.1">
    <property type="nucleotide sequence ID" value="NZ_JBITYG010000004.1"/>
</dbReference>
<dbReference type="Proteomes" id="UP001614394">
    <property type="component" value="Unassembled WGS sequence"/>
</dbReference>
<dbReference type="Pfam" id="PF22752">
    <property type="entry name" value="DUF488-N3i"/>
    <property type="match status" value="1"/>
</dbReference>
<reference evidence="1 2" key="1">
    <citation type="submission" date="2024-10" db="EMBL/GenBank/DDBJ databases">
        <title>The Natural Products Discovery Center: Release of the First 8490 Sequenced Strains for Exploring Actinobacteria Biosynthetic Diversity.</title>
        <authorList>
            <person name="Kalkreuter E."/>
            <person name="Kautsar S.A."/>
            <person name="Yang D."/>
            <person name="Bader C.D."/>
            <person name="Teijaro C.N."/>
            <person name="Fluegel L."/>
            <person name="Davis C.M."/>
            <person name="Simpson J.R."/>
            <person name="Lauterbach L."/>
            <person name="Steele A.D."/>
            <person name="Gui C."/>
            <person name="Meng S."/>
            <person name="Li G."/>
            <person name="Viehrig K."/>
            <person name="Ye F."/>
            <person name="Su P."/>
            <person name="Kiefer A.F."/>
            <person name="Nichols A."/>
            <person name="Cepeda A.J."/>
            <person name="Yan W."/>
            <person name="Fan B."/>
            <person name="Jiang Y."/>
            <person name="Adhikari A."/>
            <person name="Zheng C.-J."/>
            <person name="Schuster L."/>
            <person name="Cowan T.M."/>
            <person name="Smanski M.J."/>
            <person name="Chevrette M.G."/>
            <person name="De Carvalho L.P.S."/>
            <person name="Shen B."/>
        </authorList>
    </citation>
    <scope>NUCLEOTIDE SEQUENCE [LARGE SCALE GENOMIC DNA]</scope>
    <source>
        <strain evidence="1 2">NPDC053399</strain>
    </source>
</reference>
<keyword evidence="2" id="KW-1185">Reference proteome</keyword>
<gene>
    <name evidence="1" type="ORF">ACIGXA_17080</name>
</gene>